<dbReference type="AlphaFoldDB" id="A0A934QDG8"/>
<evidence type="ECO:0000313" key="3">
    <source>
        <dbReference type="Proteomes" id="UP000618733"/>
    </source>
</evidence>
<name>A0A934QDG8_9MICO</name>
<evidence type="ECO:0000313" key="2">
    <source>
        <dbReference type="EMBL" id="MBK0422468.1"/>
    </source>
</evidence>
<dbReference type="Proteomes" id="UP000618733">
    <property type="component" value="Unassembled WGS sequence"/>
</dbReference>
<feature type="region of interest" description="Disordered" evidence="1">
    <location>
        <begin position="1"/>
        <end position="22"/>
    </location>
</feature>
<sequence>MDLKFSFGGASPDHDHGGAPSGIPLPFDVAPVSSSSELELVVRRDAAADGERIVAEAISGDGVTYARAEVPAAGDDAPALARAARSGMSRAVAELEGPLAEAITAVVLDLGGSGSDVARELGMDPAVPVITEALQRRIGVGAGTKVRLGA</sequence>
<reference evidence="2" key="1">
    <citation type="submission" date="2020-12" db="EMBL/GenBank/DDBJ databases">
        <title>Leucobacter sp. CAS2, isolated from Chromium sludge.</title>
        <authorList>
            <person name="Xu Z."/>
        </authorList>
    </citation>
    <scope>NUCLEOTIDE SEQUENCE</scope>
    <source>
        <strain evidence="2">CSA2</strain>
    </source>
</reference>
<proteinExistence type="predicted"/>
<dbReference type="RefSeq" id="WP_200132675.1">
    <property type="nucleotide sequence ID" value="NZ_JAEHOI010000011.1"/>
</dbReference>
<accession>A0A934QDG8</accession>
<dbReference type="EMBL" id="JAEHOI010000011">
    <property type="protein sequence ID" value="MBK0422468.1"/>
    <property type="molecule type" value="Genomic_DNA"/>
</dbReference>
<protein>
    <submittedName>
        <fullName evidence="2">Uncharacterized protein</fullName>
    </submittedName>
</protein>
<keyword evidence="3" id="KW-1185">Reference proteome</keyword>
<gene>
    <name evidence="2" type="ORF">JD292_10335</name>
</gene>
<evidence type="ECO:0000256" key="1">
    <source>
        <dbReference type="SAM" id="MobiDB-lite"/>
    </source>
</evidence>
<organism evidence="2 3">
    <name type="scientific">Leucobacter edaphi</name>
    <dbReference type="NCBI Taxonomy" id="2796472"/>
    <lineage>
        <taxon>Bacteria</taxon>
        <taxon>Bacillati</taxon>
        <taxon>Actinomycetota</taxon>
        <taxon>Actinomycetes</taxon>
        <taxon>Micrococcales</taxon>
        <taxon>Microbacteriaceae</taxon>
        <taxon>Leucobacter</taxon>
    </lineage>
</organism>
<comment type="caution">
    <text evidence="2">The sequence shown here is derived from an EMBL/GenBank/DDBJ whole genome shotgun (WGS) entry which is preliminary data.</text>
</comment>